<dbReference type="RefSeq" id="YP_001876444.1">
    <property type="nucleotide sequence ID" value="NC_010646.1"/>
</dbReference>
<keyword evidence="2" id="KW-1185">Reference proteome</keyword>
<dbReference type="GeneID" id="6264446"/>
<protein>
    <submittedName>
        <fullName evidence="1">ORF 7</fullName>
    </submittedName>
</protein>
<reference evidence="1 2" key="1">
    <citation type="journal article" date="2008" name="J. Virol.">
        <title>Identification of a novel coronavirus from a beluga whale by using a panviral microarray.</title>
        <authorList>
            <person name="Mihindukulasuriya K.A."/>
            <person name="Wu G."/>
            <person name="St Leger J."/>
            <person name="Nordhausen R.W."/>
            <person name="Wang D."/>
        </authorList>
    </citation>
    <scope>NUCLEOTIDE SEQUENCE [LARGE SCALE GENOMIC DNA]</scope>
    <source>
        <strain evidence="1">SW1</strain>
    </source>
</reference>
<proteinExistence type="predicted"/>
<sequence length="161" mass="18396">MKVFIFIAILTLASSYEVDEEFTGHYSKNGLVFNSPFDQMLTGPMICKGSVGKLTCHESSANSWVEWEESRDGCEDLSIDSPITEDGEKVNDCKAFTKNLYDLGYVKGVVSGHNKCLFRRTNFVRHFVRKNILILVSRRKEEDTIKLSCWMALTRESYDES</sequence>
<organism evidence="1 2">
    <name type="scientific">Beluga whale coronavirus (strain SW1)</name>
    <name type="common">BwCoV</name>
    <dbReference type="NCBI Taxonomy" id="694015"/>
    <lineage>
        <taxon>Viruses</taxon>
        <taxon>Riboviria</taxon>
        <taxon>Orthornavirae</taxon>
        <taxon>Pisuviricota</taxon>
        <taxon>Pisoniviricetes</taxon>
        <taxon>Nidovirales</taxon>
        <taxon>Cornidovirineae</taxon>
        <taxon>Coronaviridae</taxon>
        <taxon>Orthocoronavirinae</taxon>
        <taxon>Gammacoronavirus</taxon>
        <taxon>Cegacovirus</taxon>
        <taxon>Gammacoronavirus delphinapteri</taxon>
    </lineage>
</organism>
<name>B2BW40_BWCOV</name>
<evidence type="ECO:0000313" key="2">
    <source>
        <dbReference type="Proteomes" id="UP000125413"/>
    </source>
</evidence>
<accession>B2BW40</accession>
<evidence type="ECO:0000313" key="1">
    <source>
        <dbReference type="EMBL" id="ABW87827.1"/>
    </source>
</evidence>
<dbReference type="EMBL" id="EU111742">
    <property type="protein sequence ID" value="ABW87827.1"/>
    <property type="molecule type" value="Genomic_RNA"/>
</dbReference>
<dbReference type="KEGG" id="vg:6264446"/>
<dbReference type="Proteomes" id="UP000125413">
    <property type="component" value="Segment"/>
</dbReference>